<name>A0ABV5ZXR3_9PSEU</name>
<evidence type="ECO:0000256" key="4">
    <source>
        <dbReference type="ARBA" id="ARBA00023194"/>
    </source>
</evidence>
<keyword evidence="4" id="KW-0045">Antibiotic biosynthesis</keyword>
<protein>
    <submittedName>
        <fullName evidence="6">TauD/TfdA family dioxygenase</fullName>
        <ecNumber evidence="6">1.14.11.-</ecNumber>
    </submittedName>
</protein>
<dbReference type="Pfam" id="PF02668">
    <property type="entry name" value="TauD"/>
    <property type="match status" value="1"/>
</dbReference>
<dbReference type="SUPFAM" id="SSF51197">
    <property type="entry name" value="Clavaminate synthase-like"/>
    <property type="match status" value="1"/>
</dbReference>
<dbReference type="RefSeq" id="WP_377852961.1">
    <property type="nucleotide sequence ID" value="NZ_JBHLZU010000014.1"/>
</dbReference>
<keyword evidence="7" id="KW-1185">Reference proteome</keyword>
<comment type="caution">
    <text evidence="6">The sequence shown here is derived from an EMBL/GenBank/DDBJ whole genome shotgun (WGS) entry which is preliminary data.</text>
</comment>
<dbReference type="Gene3D" id="3.60.130.10">
    <property type="entry name" value="Clavaminate synthase-like"/>
    <property type="match status" value="1"/>
</dbReference>
<evidence type="ECO:0000259" key="5">
    <source>
        <dbReference type="Pfam" id="PF02668"/>
    </source>
</evidence>
<dbReference type="InterPro" id="IPR003819">
    <property type="entry name" value="TauD/TfdA-like"/>
</dbReference>
<dbReference type="EC" id="1.14.11.-" evidence="6"/>
<evidence type="ECO:0000256" key="3">
    <source>
        <dbReference type="ARBA" id="ARBA00023004"/>
    </source>
</evidence>
<accession>A0ABV5ZXR3</accession>
<keyword evidence="3" id="KW-0408">Iron</keyword>
<dbReference type="GO" id="GO:0051213">
    <property type="term" value="F:dioxygenase activity"/>
    <property type="evidence" value="ECO:0007669"/>
    <property type="project" value="UniProtKB-KW"/>
</dbReference>
<dbReference type="Proteomes" id="UP001589693">
    <property type="component" value="Unassembled WGS sequence"/>
</dbReference>
<sequence>MTTATSGLAVLFEGDGEPVTERIRRERESIREHLVTSGAVLLRGFSVGGVEGFDAAVRELSGEPLTYSERSSPRSRIKGNVYTSTEYPEQEEIFAHNENSYQRVWPQKLFFYCVEPPLTQGATPLASTREVLASLDDSVREEFVRRGWMVVRNYSEELGLPWQEVFNTGNRDEVTAHCASSGLEAEWIGEDRLRTKAVRKAVHRHPVTGEEVWFNHATFFHISTLPGEIGAALLEMCGEENLPNNTYYGDGGRIPDDVMDHLRSCYRAATTRFDYWRDDVLVIDNMLCTHAREPFTGPRKIAVAMAEPYSG</sequence>
<gene>
    <name evidence="6" type="ORF">ACFFQA_17125</name>
</gene>
<keyword evidence="2 6" id="KW-0560">Oxidoreductase</keyword>
<dbReference type="InterPro" id="IPR050411">
    <property type="entry name" value="AlphaKG_dependent_hydroxylases"/>
</dbReference>
<dbReference type="PANTHER" id="PTHR10696">
    <property type="entry name" value="GAMMA-BUTYROBETAINE HYDROXYLASE-RELATED"/>
    <property type="match status" value="1"/>
</dbReference>
<evidence type="ECO:0000313" key="6">
    <source>
        <dbReference type="EMBL" id="MFB9905658.1"/>
    </source>
</evidence>
<proteinExistence type="predicted"/>
<evidence type="ECO:0000256" key="1">
    <source>
        <dbReference type="ARBA" id="ARBA00001954"/>
    </source>
</evidence>
<keyword evidence="6" id="KW-0223">Dioxygenase</keyword>
<reference evidence="6 7" key="1">
    <citation type="submission" date="2024-09" db="EMBL/GenBank/DDBJ databases">
        <authorList>
            <person name="Sun Q."/>
            <person name="Mori K."/>
        </authorList>
    </citation>
    <scope>NUCLEOTIDE SEQUENCE [LARGE SCALE GENOMIC DNA]</scope>
    <source>
        <strain evidence="6 7">TBRC 7907</strain>
    </source>
</reference>
<comment type="cofactor">
    <cofactor evidence="1">
        <name>Fe(2+)</name>
        <dbReference type="ChEBI" id="CHEBI:29033"/>
    </cofactor>
</comment>
<organism evidence="6 7">
    <name type="scientific">Allokutzneria oryzae</name>
    <dbReference type="NCBI Taxonomy" id="1378989"/>
    <lineage>
        <taxon>Bacteria</taxon>
        <taxon>Bacillati</taxon>
        <taxon>Actinomycetota</taxon>
        <taxon>Actinomycetes</taxon>
        <taxon>Pseudonocardiales</taxon>
        <taxon>Pseudonocardiaceae</taxon>
        <taxon>Allokutzneria</taxon>
    </lineage>
</organism>
<dbReference type="InterPro" id="IPR042098">
    <property type="entry name" value="TauD-like_sf"/>
</dbReference>
<evidence type="ECO:0000313" key="7">
    <source>
        <dbReference type="Proteomes" id="UP001589693"/>
    </source>
</evidence>
<feature type="domain" description="TauD/TfdA-like" evidence="5">
    <location>
        <begin position="21"/>
        <end position="304"/>
    </location>
</feature>
<evidence type="ECO:0000256" key="2">
    <source>
        <dbReference type="ARBA" id="ARBA00023002"/>
    </source>
</evidence>
<dbReference type="PANTHER" id="PTHR10696:SF56">
    <property type="entry name" value="TAUD_TFDA-LIKE DOMAIN-CONTAINING PROTEIN"/>
    <property type="match status" value="1"/>
</dbReference>
<dbReference type="EMBL" id="JBHLZU010000014">
    <property type="protein sequence ID" value="MFB9905658.1"/>
    <property type="molecule type" value="Genomic_DNA"/>
</dbReference>